<dbReference type="Proteomes" id="UP001497497">
    <property type="component" value="Unassembled WGS sequence"/>
</dbReference>
<comment type="caution">
    <text evidence="3">The sequence shown here is derived from an EMBL/GenBank/DDBJ whole genome shotgun (WGS) entry which is preliminary data.</text>
</comment>
<dbReference type="Gene3D" id="3.40.1000.30">
    <property type="match status" value="1"/>
</dbReference>
<feature type="compositionally biased region" description="Basic and acidic residues" evidence="1">
    <location>
        <begin position="149"/>
        <end position="166"/>
    </location>
</feature>
<evidence type="ECO:0000313" key="3">
    <source>
        <dbReference type="EMBL" id="CAL1533133.1"/>
    </source>
</evidence>
<accession>A0AAV2HGP3</accession>
<dbReference type="Pfam" id="PF11566">
    <property type="entry name" value="PI31_Prot_N"/>
    <property type="match status" value="1"/>
</dbReference>
<reference evidence="3 4" key="1">
    <citation type="submission" date="2024-04" db="EMBL/GenBank/DDBJ databases">
        <authorList>
            <consortium name="Genoscope - CEA"/>
            <person name="William W."/>
        </authorList>
    </citation>
    <scope>NUCLEOTIDE SEQUENCE [LARGE SCALE GENOMIC DNA]</scope>
</reference>
<evidence type="ECO:0000313" key="4">
    <source>
        <dbReference type="Proteomes" id="UP001497497"/>
    </source>
</evidence>
<dbReference type="InterPro" id="IPR047118">
    <property type="entry name" value="Fbxo7"/>
</dbReference>
<dbReference type="GO" id="GO:0019901">
    <property type="term" value="F:protein kinase binding"/>
    <property type="evidence" value="ECO:0007669"/>
    <property type="project" value="InterPro"/>
</dbReference>
<dbReference type="Gene3D" id="1.20.1280.50">
    <property type="match status" value="1"/>
</dbReference>
<dbReference type="SUPFAM" id="SSF81383">
    <property type="entry name" value="F-box domain"/>
    <property type="match status" value="1"/>
</dbReference>
<protein>
    <recommendedName>
        <fullName evidence="2">F-box domain-containing protein</fullName>
    </recommendedName>
</protein>
<gene>
    <name evidence="3" type="ORF">GSLYS_00007151001</name>
</gene>
<sequence>MKIKVKFDQESRIIDLGQIDPSTTSLEAVKIRVTAEFHLEGHEFHLSLNKNDALTDESQLLADIGIVSGDLLHIIGPGFSQTNGVRTEEQLRNRRQPLAPYSGENASPFQMNHGQIPLVNVNADAHMSTTNITAVSSLSAMSVGSYEDLQGRDEEGNKAKRAKTEEEMSDINRYLSEPLVVRESTATQVPILLHQLYVSADCKGPTDALWVVLHALMLESGFVPNEDQDPSLMPSDWKKSGYYACTYQYTVSSDTVTNCSMVGVTMGTSMAVHAYPKVGENYKTDHLQLKAADFVRLLSSNPPEVYRALDRLSRQFMDTISLPLINELDTAAGFPGRQGLLALPYVAKLKLLSFLGAKSLCRLGQTCQEFAALYKDKTLWRLLYIRDFGKPDDCSLSRNWFDIYKAQHLRRMEELEQRRRLFHVDATDPPWGFPIGPFRPMAPRVPFPRMLGGDYDLHPEFAAGFPDPFNRRPQLPNVVIPNPLSGDLTLGRPGRGNMTGSPFAHNTFHGPFM</sequence>
<dbReference type="AlphaFoldDB" id="A0AAV2HGP3"/>
<keyword evidence="4" id="KW-1185">Reference proteome</keyword>
<feature type="domain" description="F-box" evidence="2">
    <location>
        <begin position="337"/>
        <end position="383"/>
    </location>
</feature>
<dbReference type="GO" id="GO:1903599">
    <property type="term" value="P:positive regulation of autophagy of mitochondrion"/>
    <property type="evidence" value="ECO:0007669"/>
    <property type="project" value="TreeGrafter"/>
</dbReference>
<proteinExistence type="predicted"/>
<evidence type="ECO:0000256" key="1">
    <source>
        <dbReference type="SAM" id="MobiDB-lite"/>
    </source>
</evidence>
<dbReference type="PANTHER" id="PTHR15537">
    <property type="entry name" value="F-BOX ONLY PROTEIN 7"/>
    <property type="match status" value="1"/>
</dbReference>
<organism evidence="3 4">
    <name type="scientific">Lymnaea stagnalis</name>
    <name type="common">Great pond snail</name>
    <name type="synonym">Helix stagnalis</name>
    <dbReference type="NCBI Taxonomy" id="6523"/>
    <lineage>
        <taxon>Eukaryota</taxon>
        <taxon>Metazoa</taxon>
        <taxon>Spiralia</taxon>
        <taxon>Lophotrochozoa</taxon>
        <taxon>Mollusca</taxon>
        <taxon>Gastropoda</taxon>
        <taxon>Heterobranchia</taxon>
        <taxon>Euthyneura</taxon>
        <taxon>Panpulmonata</taxon>
        <taxon>Hygrophila</taxon>
        <taxon>Lymnaeoidea</taxon>
        <taxon>Lymnaeidae</taxon>
        <taxon>Lymnaea</taxon>
    </lineage>
</organism>
<dbReference type="InterPro" id="IPR036047">
    <property type="entry name" value="F-box-like_dom_sf"/>
</dbReference>
<dbReference type="PANTHER" id="PTHR15537:SF2">
    <property type="entry name" value="F-BOX ONLY PROTEIN 7"/>
    <property type="match status" value="1"/>
</dbReference>
<evidence type="ECO:0000259" key="2">
    <source>
        <dbReference type="PROSITE" id="PS50181"/>
    </source>
</evidence>
<dbReference type="EMBL" id="CAXITT010000135">
    <property type="protein sequence ID" value="CAL1533133.1"/>
    <property type="molecule type" value="Genomic_DNA"/>
</dbReference>
<dbReference type="InterPro" id="IPR001810">
    <property type="entry name" value="F-box_dom"/>
</dbReference>
<name>A0AAV2HGP3_LYMST</name>
<dbReference type="Pfam" id="PF12937">
    <property type="entry name" value="F-box-like"/>
    <property type="match status" value="1"/>
</dbReference>
<dbReference type="InterPro" id="IPR021625">
    <property type="entry name" value="PI31_Prot_N"/>
</dbReference>
<feature type="region of interest" description="Disordered" evidence="1">
    <location>
        <begin position="146"/>
        <end position="168"/>
    </location>
</feature>
<dbReference type="PROSITE" id="PS50181">
    <property type="entry name" value="FBOX"/>
    <property type="match status" value="1"/>
</dbReference>